<dbReference type="InterPro" id="IPR052473">
    <property type="entry name" value="mtLSU_mL53"/>
</dbReference>
<evidence type="ECO:0000256" key="7">
    <source>
        <dbReference type="ARBA" id="ARBA00035180"/>
    </source>
</evidence>
<dbReference type="GeneID" id="136814785"/>
<dbReference type="EnsemblMetazoa" id="CLYHEMT012308.1">
    <property type="protein sequence ID" value="CLYHEMP012308.1"/>
    <property type="gene ID" value="CLYHEMG012308"/>
</dbReference>
<keyword evidence="5" id="KW-0496">Mitochondrion</keyword>
<accession>A0A7M5VGY8</accession>
<comment type="similarity">
    <text evidence="2">Belongs to the mitochondrion-specific ribosomal protein mL53 family.</text>
</comment>
<name>A0A7M5VGY8_9CNID</name>
<comment type="subcellular location">
    <subcellularLocation>
        <location evidence="1">Mitochondrion</location>
    </subcellularLocation>
</comment>
<evidence type="ECO:0000256" key="8">
    <source>
        <dbReference type="ARBA" id="ARBA00042721"/>
    </source>
</evidence>
<keyword evidence="3" id="KW-0809">Transit peptide</keyword>
<evidence type="ECO:0000256" key="2">
    <source>
        <dbReference type="ARBA" id="ARBA00005557"/>
    </source>
</evidence>
<reference evidence="9" key="1">
    <citation type="submission" date="2021-01" db="UniProtKB">
        <authorList>
            <consortium name="EnsemblMetazoa"/>
        </authorList>
    </citation>
    <scope>IDENTIFICATION</scope>
</reference>
<dbReference type="OrthoDB" id="6618793at2759"/>
<evidence type="ECO:0000313" key="9">
    <source>
        <dbReference type="EnsemblMetazoa" id="CLYHEMP012308.1"/>
    </source>
</evidence>
<organism evidence="9 10">
    <name type="scientific">Clytia hemisphaerica</name>
    <dbReference type="NCBI Taxonomy" id="252671"/>
    <lineage>
        <taxon>Eukaryota</taxon>
        <taxon>Metazoa</taxon>
        <taxon>Cnidaria</taxon>
        <taxon>Hydrozoa</taxon>
        <taxon>Hydroidolina</taxon>
        <taxon>Leptothecata</taxon>
        <taxon>Obeliida</taxon>
        <taxon>Clytiidae</taxon>
        <taxon>Clytia</taxon>
    </lineage>
</organism>
<dbReference type="PANTHER" id="PTHR33618">
    <property type="entry name" value="39S RIBOSOMAL PROTEIN L53, MITOCHONDRIAL"/>
    <property type="match status" value="1"/>
</dbReference>
<keyword evidence="10" id="KW-1185">Reference proteome</keyword>
<evidence type="ECO:0000256" key="6">
    <source>
        <dbReference type="ARBA" id="ARBA00023274"/>
    </source>
</evidence>
<keyword evidence="6" id="KW-0687">Ribonucleoprotein</keyword>
<dbReference type="Proteomes" id="UP000594262">
    <property type="component" value="Unplaced"/>
</dbReference>
<sequence>MATRGASLKMVKEIHAAFDPYGAKGVTIVREFLRRVSSPKLADSNPKFKLTSEVRCDQSNPYIKITYVDKEIEELQIKDSDKFEDVYAGFVQKCKTKEQS</sequence>
<evidence type="ECO:0000313" key="10">
    <source>
        <dbReference type="Proteomes" id="UP000594262"/>
    </source>
</evidence>
<evidence type="ECO:0000256" key="4">
    <source>
        <dbReference type="ARBA" id="ARBA00022980"/>
    </source>
</evidence>
<proteinExistence type="inferred from homology"/>
<dbReference type="AlphaFoldDB" id="A0A7M5VGY8"/>
<dbReference type="GO" id="GO:0005762">
    <property type="term" value="C:mitochondrial large ribosomal subunit"/>
    <property type="evidence" value="ECO:0007669"/>
    <property type="project" value="TreeGrafter"/>
</dbReference>
<protein>
    <recommendedName>
        <fullName evidence="7">Large ribosomal subunit protein mL53</fullName>
    </recommendedName>
    <alternativeName>
        <fullName evidence="8">39S ribosomal protein L53, mitochondrial</fullName>
    </alternativeName>
</protein>
<dbReference type="InterPro" id="IPR019716">
    <property type="entry name" value="Ribosomal_mL53"/>
</dbReference>
<dbReference type="RefSeq" id="XP_066927310.1">
    <property type="nucleotide sequence ID" value="XM_067071209.1"/>
</dbReference>
<dbReference type="Gene3D" id="3.40.30.10">
    <property type="entry name" value="Glutaredoxin"/>
    <property type="match status" value="1"/>
</dbReference>
<keyword evidence="4" id="KW-0689">Ribosomal protein</keyword>
<dbReference type="Pfam" id="PF10780">
    <property type="entry name" value="MRP_L53"/>
    <property type="match status" value="1"/>
</dbReference>
<evidence type="ECO:0000256" key="1">
    <source>
        <dbReference type="ARBA" id="ARBA00004173"/>
    </source>
</evidence>
<evidence type="ECO:0000256" key="3">
    <source>
        <dbReference type="ARBA" id="ARBA00022946"/>
    </source>
</evidence>
<evidence type="ECO:0000256" key="5">
    <source>
        <dbReference type="ARBA" id="ARBA00023128"/>
    </source>
</evidence>
<dbReference type="PANTHER" id="PTHR33618:SF1">
    <property type="entry name" value="LARGE RIBOSOMAL SUBUNIT PROTEIN ML53"/>
    <property type="match status" value="1"/>
</dbReference>